<name>A0AA39YCJ8_9PEZI</name>
<accession>A0AA39YCJ8</accession>
<dbReference type="EMBL" id="JAUJDW010000039">
    <property type="protein sequence ID" value="KAK0650162.1"/>
    <property type="molecule type" value="Genomic_DNA"/>
</dbReference>
<evidence type="ECO:0000313" key="2">
    <source>
        <dbReference type="Proteomes" id="UP001175001"/>
    </source>
</evidence>
<comment type="caution">
    <text evidence="1">The sequence shown here is derived from an EMBL/GenBank/DDBJ whole genome shotgun (WGS) entry which is preliminary data.</text>
</comment>
<dbReference type="AlphaFoldDB" id="A0AA39YCJ8"/>
<evidence type="ECO:0000313" key="1">
    <source>
        <dbReference type="EMBL" id="KAK0650162.1"/>
    </source>
</evidence>
<gene>
    <name evidence="1" type="ORF">DIS24_g7113</name>
</gene>
<organism evidence="1 2">
    <name type="scientific">Lasiodiplodia hormozganensis</name>
    <dbReference type="NCBI Taxonomy" id="869390"/>
    <lineage>
        <taxon>Eukaryota</taxon>
        <taxon>Fungi</taxon>
        <taxon>Dikarya</taxon>
        <taxon>Ascomycota</taxon>
        <taxon>Pezizomycotina</taxon>
        <taxon>Dothideomycetes</taxon>
        <taxon>Dothideomycetes incertae sedis</taxon>
        <taxon>Botryosphaeriales</taxon>
        <taxon>Botryosphaeriaceae</taxon>
        <taxon>Lasiodiplodia</taxon>
    </lineage>
</organism>
<reference evidence="1" key="1">
    <citation type="submission" date="2023-06" db="EMBL/GenBank/DDBJ databases">
        <title>Multi-omics analyses reveal the molecular pathogenesis toolkit of Lasiodiplodia hormozganensis, a cross-kingdom pathogen.</title>
        <authorList>
            <person name="Felix C."/>
            <person name="Meneses R."/>
            <person name="Goncalves M.F.M."/>
            <person name="Tilleman L."/>
            <person name="Duarte A.S."/>
            <person name="Jorrin-Novo J.V."/>
            <person name="Van De Peer Y."/>
            <person name="Deforce D."/>
            <person name="Van Nieuwerburgh F."/>
            <person name="Esteves A.C."/>
            <person name="Alves A."/>
        </authorList>
    </citation>
    <scope>NUCLEOTIDE SEQUENCE</scope>
    <source>
        <strain evidence="1">CBS 339.90</strain>
    </source>
</reference>
<protein>
    <submittedName>
        <fullName evidence="1">Uncharacterized protein</fullName>
    </submittedName>
</protein>
<sequence>MSTIDVRDEASEEGSFYAYFGPEYRGRLLFFRVPVIEEPGRVDTVVSELYRLNEEPSAKPGETTRTAFLHPVPEPEGIVPQSTPQVMELFFQFFVDSLEHRGHFSRMSERLSSTFTFAPAAQFLHVQTLNELKNILTRLPIIPQGTVEAIVTDYPFVFANPTWKDDPDLVNKVTVPDEYLNRFLVSDEPLDRIPPGNKDYPYNILDSQVYRIQLWKNLKVNRLFDSTTLRIIQSIASMQTLGTYSLEFARELKRYVEFLSSLNSIAVTLHDSAFSIVDAAKQINRPAYLNSCDFVSDAVLQSGPYSKEYHAARIVSQSFLWTAWQRATMLLFYLALVAILNGEKPDQWLDLLSVAGFDLMENIVTEIEDAVADTTELGYLCNWTFELLRTNRASLTLDFRTLFHRLIAKFGT</sequence>
<dbReference type="Proteomes" id="UP001175001">
    <property type="component" value="Unassembled WGS sequence"/>
</dbReference>
<keyword evidence="2" id="KW-1185">Reference proteome</keyword>
<proteinExistence type="predicted"/>